<dbReference type="GO" id="GO:0048046">
    <property type="term" value="C:apoplast"/>
    <property type="evidence" value="ECO:0007669"/>
    <property type="project" value="UniProtKB-SubCell"/>
</dbReference>
<keyword evidence="6" id="KW-0052">Apoplast</keyword>
<keyword evidence="9" id="KW-0677">Repeat</keyword>
<feature type="domain" description="Plastocyanin-like" evidence="15">
    <location>
        <begin position="105"/>
        <end position="158"/>
    </location>
</feature>
<dbReference type="PANTHER" id="PTHR11709">
    <property type="entry name" value="MULTI-COPPER OXIDASE"/>
    <property type="match status" value="1"/>
</dbReference>
<evidence type="ECO:0000256" key="7">
    <source>
        <dbReference type="ARBA" id="ARBA00022525"/>
    </source>
</evidence>
<dbReference type="EMBL" id="PKMF04000173">
    <property type="protein sequence ID" value="KAK7845244.1"/>
    <property type="molecule type" value="Genomic_DNA"/>
</dbReference>
<gene>
    <name evidence="17" type="primary">LAC14_30</name>
    <name evidence="17" type="ORF">CFP56_009850</name>
</gene>
<dbReference type="EC" id="1.10.3.2" evidence="5"/>
<protein>
    <recommendedName>
        <fullName evidence="5">laccase</fullName>
        <ecNumber evidence="5">1.10.3.2</ecNumber>
    </recommendedName>
</protein>
<keyword evidence="7" id="KW-0964">Secreted</keyword>
<comment type="catalytic activity">
    <reaction evidence="1">
        <text>4 hydroquinone + O2 = 4 benzosemiquinone + 2 H2O</text>
        <dbReference type="Rhea" id="RHEA:11276"/>
        <dbReference type="ChEBI" id="CHEBI:15377"/>
        <dbReference type="ChEBI" id="CHEBI:15379"/>
        <dbReference type="ChEBI" id="CHEBI:17594"/>
        <dbReference type="ChEBI" id="CHEBI:17977"/>
        <dbReference type="EC" id="1.10.3.2"/>
    </reaction>
</comment>
<accession>A0AAW0L125</accession>
<evidence type="ECO:0000256" key="11">
    <source>
        <dbReference type="ARBA" id="ARBA00023008"/>
    </source>
</evidence>
<dbReference type="PANTHER" id="PTHR11709:SF261">
    <property type="entry name" value="LACCASE"/>
    <property type="match status" value="1"/>
</dbReference>
<evidence type="ECO:0000256" key="6">
    <source>
        <dbReference type="ARBA" id="ARBA00022523"/>
    </source>
</evidence>
<dbReference type="GO" id="GO:0052716">
    <property type="term" value="F:hydroquinone:oxygen oxidoreductase activity"/>
    <property type="evidence" value="ECO:0007669"/>
    <property type="project" value="UniProtKB-EC"/>
</dbReference>
<evidence type="ECO:0000259" key="16">
    <source>
        <dbReference type="Pfam" id="PF07732"/>
    </source>
</evidence>
<evidence type="ECO:0000256" key="9">
    <source>
        <dbReference type="ARBA" id="ARBA00022737"/>
    </source>
</evidence>
<dbReference type="SUPFAM" id="SSF49503">
    <property type="entry name" value="Cupredoxins"/>
    <property type="match status" value="4"/>
</dbReference>
<keyword evidence="12" id="KW-0325">Glycoprotein</keyword>
<evidence type="ECO:0000259" key="14">
    <source>
        <dbReference type="Pfam" id="PF00394"/>
    </source>
</evidence>
<keyword evidence="8" id="KW-0479">Metal-binding</keyword>
<evidence type="ECO:0000313" key="18">
    <source>
        <dbReference type="Proteomes" id="UP000237347"/>
    </source>
</evidence>
<comment type="cofactor">
    <cofactor evidence="2">
        <name>Cu cation</name>
        <dbReference type="ChEBI" id="CHEBI:23378"/>
    </cofactor>
</comment>
<keyword evidence="18" id="KW-1185">Reference proteome</keyword>
<dbReference type="InterPro" id="IPR034285">
    <property type="entry name" value="CuRO_2_LCC"/>
</dbReference>
<dbReference type="InterPro" id="IPR001117">
    <property type="entry name" value="Cu-oxidase_2nd"/>
</dbReference>
<dbReference type="InterPro" id="IPR008972">
    <property type="entry name" value="Cupredoxin"/>
</dbReference>
<dbReference type="Pfam" id="PF00394">
    <property type="entry name" value="Cu-oxidase"/>
    <property type="match status" value="1"/>
</dbReference>
<feature type="domain" description="Plastocyanin-like" evidence="15">
    <location>
        <begin position="179"/>
        <end position="336"/>
    </location>
</feature>
<evidence type="ECO:0000256" key="2">
    <source>
        <dbReference type="ARBA" id="ARBA00001935"/>
    </source>
</evidence>
<dbReference type="InterPro" id="IPR002355">
    <property type="entry name" value="Cu_oxidase_Cu_BS"/>
</dbReference>
<feature type="domain" description="Plastocyanin-like" evidence="14">
    <location>
        <begin position="498"/>
        <end position="649"/>
    </location>
</feature>
<dbReference type="Proteomes" id="UP000237347">
    <property type="component" value="Unassembled WGS sequence"/>
</dbReference>
<keyword evidence="11" id="KW-0186">Copper</keyword>
<evidence type="ECO:0000256" key="5">
    <source>
        <dbReference type="ARBA" id="ARBA00012297"/>
    </source>
</evidence>
<dbReference type="InterPro" id="IPR011707">
    <property type="entry name" value="Cu-oxidase-like_N"/>
</dbReference>
<name>A0AAW0L125_QUESU</name>
<comment type="subcellular location">
    <subcellularLocation>
        <location evidence="3">Secreted</location>
        <location evidence="3">Extracellular space</location>
        <location evidence="3">Apoplast</location>
    </subcellularLocation>
</comment>
<comment type="similarity">
    <text evidence="4">Belongs to the multicopper oxidase family.</text>
</comment>
<dbReference type="GO" id="GO:0046274">
    <property type="term" value="P:lignin catabolic process"/>
    <property type="evidence" value="ECO:0007669"/>
    <property type="project" value="UniProtKB-KW"/>
</dbReference>
<evidence type="ECO:0000256" key="3">
    <source>
        <dbReference type="ARBA" id="ARBA00004271"/>
    </source>
</evidence>
<feature type="domain" description="Plastocyanin-like" evidence="16">
    <location>
        <begin position="386"/>
        <end position="430"/>
    </location>
</feature>
<sequence>MYVTISESDVQLKNIIALGSSVNNVSYPTTDVLLAYYRNMSGFYTADFPDNPPSFFNFTDDYSSDLTFPTIQATKVRMLNYNEEVENTQCTFMVTPFMRLVPVMGSDNETDPKGYNFVDTPKLNTVTLPKNGWVAIRFKARLWLWHCHYARHLRVGCFYSEKWWDTRDENMSGFYTTDFPDNPPSFFNFTKDDSLDDTTFVVQGTEVRMLNYNEEVEVVFQGTNLLDASIDHLMRLHGYSFYVIGSGYGVFDNETDPKGYNFVDPPKLNTITFPKNGWVSIRFKASNPGMYILEPLILILILIHKWINSCRVWMWHCHYERHLSWGMSSVFMVKNDGTPETSVQEPPPYLPPCKDSFTRFLKLILLYGMFLGLAHGEVHYHEFVLKEANFTRLCETKSMLVVNDSFPGPVIRVTKGDTVYVNVQNQGNYGMECINQETHGRMVQSTLHNAQLNQDQTLLMRSYFQMRKEPFGGMHIVIGHDIKEETGYPFPQPDGEEILVFGSWYKGDVNKEVNEDLETGNVTPQSNAYTINGQPGDLCPCSNESTYRWQVEHGKTYLLRLVSAVMNVEIYFAIAHHNLTVVGMSGSYVKPMLTDVVMISPGQTMDVLVTANQPLGRYYMAARQYDSIRQGVKNYDKENVTAILEYRGNYTTSVSPSFPNNLPTYADFSPAIEFMKRIRSLANKDHPINVPQNITTRMFVTASENNVLVDLGGENVTALASSLNNISWTNGGKLDSKISFLVVLA</sequence>
<dbReference type="InterPro" id="IPR045087">
    <property type="entry name" value="Cu-oxidase_fam"/>
</dbReference>
<evidence type="ECO:0000256" key="1">
    <source>
        <dbReference type="ARBA" id="ARBA00000349"/>
    </source>
</evidence>
<dbReference type="Pfam" id="PF07732">
    <property type="entry name" value="Cu-oxidase_3"/>
    <property type="match status" value="1"/>
</dbReference>
<evidence type="ECO:0000256" key="10">
    <source>
        <dbReference type="ARBA" id="ARBA00023002"/>
    </source>
</evidence>
<dbReference type="AlphaFoldDB" id="A0AAW0L125"/>
<keyword evidence="13" id="KW-0439">Lignin degradation</keyword>
<evidence type="ECO:0000256" key="12">
    <source>
        <dbReference type="ARBA" id="ARBA00023180"/>
    </source>
</evidence>
<dbReference type="PROSITE" id="PS00080">
    <property type="entry name" value="MULTICOPPER_OXIDASE2"/>
    <property type="match status" value="1"/>
</dbReference>
<comment type="caution">
    <text evidence="17">The sequence shown here is derived from an EMBL/GenBank/DDBJ whole genome shotgun (WGS) entry which is preliminary data.</text>
</comment>
<dbReference type="InterPro" id="IPR011706">
    <property type="entry name" value="Cu-oxidase_C"/>
</dbReference>
<organism evidence="17 18">
    <name type="scientific">Quercus suber</name>
    <name type="common">Cork oak</name>
    <dbReference type="NCBI Taxonomy" id="58331"/>
    <lineage>
        <taxon>Eukaryota</taxon>
        <taxon>Viridiplantae</taxon>
        <taxon>Streptophyta</taxon>
        <taxon>Embryophyta</taxon>
        <taxon>Tracheophyta</taxon>
        <taxon>Spermatophyta</taxon>
        <taxon>Magnoliopsida</taxon>
        <taxon>eudicotyledons</taxon>
        <taxon>Gunneridae</taxon>
        <taxon>Pentapetalae</taxon>
        <taxon>rosids</taxon>
        <taxon>fabids</taxon>
        <taxon>Fagales</taxon>
        <taxon>Fagaceae</taxon>
        <taxon>Quercus</taxon>
    </lineage>
</organism>
<evidence type="ECO:0000256" key="8">
    <source>
        <dbReference type="ARBA" id="ARBA00022723"/>
    </source>
</evidence>
<proteinExistence type="inferred from homology"/>
<evidence type="ECO:0000313" key="17">
    <source>
        <dbReference type="EMBL" id="KAK7845244.1"/>
    </source>
</evidence>
<keyword evidence="10" id="KW-0560">Oxidoreductase</keyword>
<reference evidence="17 18" key="1">
    <citation type="journal article" date="2018" name="Sci. Data">
        <title>The draft genome sequence of cork oak.</title>
        <authorList>
            <person name="Ramos A.M."/>
            <person name="Usie A."/>
            <person name="Barbosa P."/>
            <person name="Barros P.M."/>
            <person name="Capote T."/>
            <person name="Chaves I."/>
            <person name="Simoes F."/>
            <person name="Abreu I."/>
            <person name="Carrasquinho I."/>
            <person name="Faro C."/>
            <person name="Guimaraes J.B."/>
            <person name="Mendonca D."/>
            <person name="Nobrega F."/>
            <person name="Rodrigues L."/>
            <person name="Saibo N.J.M."/>
            <person name="Varela M.C."/>
            <person name="Egas C."/>
            <person name="Matos J."/>
            <person name="Miguel C.M."/>
            <person name="Oliveira M.M."/>
            <person name="Ricardo C.P."/>
            <person name="Goncalves S."/>
        </authorList>
    </citation>
    <scope>NUCLEOTIDE SEQUENCE [LARGE SCALE GENOMIC DNA]</scope>
    <source>
        <strain evidence="18">cv. HL8</strain>
    </source>
</reference>
<dbReference type="Pfam" id="PF07731">
    <property type="entry name" value="Cu-oxidase_2"/>
    <property type="match status" value="2"/>
</dbReference>
<dbReference type="GO" id="GO:0005507">
    <property type="term" value="F:copper ion binding"/>
    <property type="evidence" value="ECO:0007669"/>
    <property type="project" value="InterPro"/>
</dbReference>
<evidence type="ECO:0000256" key="4">
    <source>
        <dbReference type="ARBA" id="ARBA00010609"/>
    </source>
</evidence>
<evidence type="ECO:0000256" key="13">
    <source>
        <dbReference type="ARBA" id="ARBA00023185"/>
    </source>
</evidence>
<dbReference type="Gene3D" id="2.60.40.420">
    <property type="entry name" value="Cupredoxins - blue copper proteins"/>
    <property type="match status" value="4"/>
</dbReference>
<dbReference type="CDD" id="cd13875">
    <property type="entry name" value="CuRO_2_LCC_plant"/>
    <property type="match status" value="1"/>
</dbReference>
<evidence type="ECO:0000259" key="15">
    <source>
        <dbReference type="Pfam" id="PF07731"/>
    </source>
</evidence>